<dbReference type="AlphaFoldDB" id="A0A8X6X2C2"/>
<keyword evidence="2" id="KW-1185">Reference proteome</keyword>
<reference evidence="1" key="1">
    <citation type="submission" date="2020-08" db="EMBL/GenBank/DDBJ databases">
        <title>Multicomponent nature underlies the extraordinary mechanical properties of spider dragline silk.</title>
        <authorList>
            <person name="Kono N."/>
            <person name="Nakamura H."/>
            <person name="Mori M."/>
            <person name="Yoshida Y."/>
            <person name="Ohtoshi R."/>
            <person name="Malay A.D."/>
            <person name="Moran D.A.P."/>
            <person name="Tomita M."/>
            <person name="Numata K."/>
            <person name="Arakawa K."/>
        </authorList>
    </citation>
    <scope>NUCLEOTIDE SEQUENCE</scope>
</reference>
<name>A0A8X6X2C2_9ARAC</name>
<dbReference type="EMBL" id="BMAV01004956">
    <property type="protein sequence ID" value="GFY45673.1"/>
    <property type="molecule type" value="Genomic_DNA"/>
</dbReference>
<gene>
    <name evidence="1" type="ORF">TNIN_494561</name>
</gene>
<organism evidence="1 2">
    <name type="scientific">Trichonephila inaurata madagascariensis</name>
    <dbReference type="NCBI Taxonomy" id="2747483"/>
    <lineage>
        <taxon>Eukaryota</taxon>
        <taxon>Metazoa</taxon>
        <taxon>Ecdysozoa</taxon>
        <taxon>Arthropoda</taxon>
        <taxon>Chelicerata</taxon>
        <taxon>Arachnida</taxon>
        <taxon>Araneae</taxon>
        <taxon>Araneomorphae</taxon>
        <taxon>Entelegynae</taxon>
        <taxon>Araneoidea</taxon>
        <taxon>Nephilidae</taxon>
        <taxon>Trichonephila</taxon>
        <taxon>Trichonephila inaurata</taxon>
    </lineage>
</organism>
<proteinExistence type="predicted"/>
<accession>A0A8X6X2C2</accession>
<evidence type="ECO:0000313" key="2">
    <source>
        <dbReference type="Proteomes" id="UP000886998"/>
    </source>
</evidence>
<evidence type="ECO:0000313" key="1">
    <source>
        <dbReference type="EMBL" id="GFY45673.1"/>
    </source>
</evidence>
<dbReference type="Proteomes" id="UP000886998">
    <property type="component" value="Unassembled WGS sequence"/>
</dbReference>
<protein>
    <submittedName>
        <fullName evidence="1">Uncharacterized protein</fullName>
    </submittedName>
</protein>
<sequence length="70" mass="7961">MMSQIIPFITKAGFLVTSESSASLEDEDNIEVKKKIWIQLKEKEESTNDMLLDGFLSLDFEAETYGLLTK</sequence>
<comment type="caution">
    <text evidence="1">The sequence shown here is derived from an EMBL/GenBank/DDBJ whole genome shotgun (WGS) entry which is preliminary data.</text>
</comment>
<dbReference type="OrthoDB" id="2425841at2759"/>